<dbReference type="Proteomes" id="UP001610446">
    <property type="component" value="Unassembled WGS sequence"/>
</dbReference>
<name>A0ABR4IGP5_9EURO</name>
<evidence type="ECO:0000256" key="1">
    <source>
        <dbReference type="SAM" id="MobiDB-lite"/>
    </source>
</evidence>
<dbReference type="EMBL" id="JBFXLU010000417">
    <property type="protein sequence ID" value="KAL2826936.1"/>
    <property type="molecule type" value="Genomic_DNA"/>
</dbReference>
<dbReference type="PANTHER" id="PTHR40640">
    <property type="entry name" value="ANCHORED GLYCOPROTEIN, PUTATIVE (AFU_ORTHOLOGUE AFUA_8G04860)-RELATED"/>
    <property type="match status" value="1"/>
</dbReference>
<evidence type="ECO:0008006" key="5">
    <source>
        <dbReference type="Google" id="ProtNLM"/>
    </source>
</evidence>
<gene>
    <name evidence="3" type="ORF">BJY01DRAFT_229444</name>
</gene>
<comment type="caution">
    <text evidence="3">The sequence shown here is derived from an EMBL/GenBank/DDBJ whole genome shotgun (WGS) entry which is preliminary data.</text>
</comment>
<feature type="region of interest" description="Disordered" evidence="1">
    <location>
        <begin position="127"/>
        <end position="176"/>
    </location>
</feature>
<accession>A0ABR4IGP5</accession>
<keyword evidence="4" id="KW-1185">Reference proteome</keyword>
<sequence length="199" mass="19590">MHSKILFLGLSILTGALAAHETVSMYIPGGGEAGFNGTVVGEVIGSQSSTTTYLITCVDDDCDIPGGTLIEAPGTVTMLASDDTISYTGSIVCTHDDKKATCSGGAVGDDVETETEDVTSYAVTVTATETGSSSTPAAASASSTSTLATSTSGSTANSTSSGASAQQTDDKDNDAMSQCAGARMGAALVAVGAAAFAML</sequence>
<evidence type="ECO:0000313" key="4">
    <source>
        <dbReference type="Proteomes" id="UP001610446"/>
    </source>
</evidence>
<feature type="chain" id="PRO_5047406112" description="GPI anchored protein" evidence="2">
    <location>
        <begin position="19"/>
        <end position="199"/>
    </location>
</feature>
<keyword evidence="2" id="KW-0732">Signal</keyword>
<reference evidence="3 4" key="1">
    <citation type="submission" date="2024-07" db="EMBL/GenBank/DDBJ databases">
        <title>Section-level genome sequencing and comparative genomics of Aspergillus sections Usti and Cavernicolus.</title>
        <authorList>
            <consortium name="Lawrence Berkeley National Laboratory"/>
            <person name="Nybo J.L."/>
            <person name="Vesth T.C."/>
            <person name="Theobald S."/>
            <person name="Frisvad J.C."/>
            <person name="Larsen T.O."/>
            <person name="Kjaerboelling I."/>
            <person name="Rothschild-Mancinelli K."/>
            <person name="Lyhne E.K."/>
            <person name="Kogle M.E."/>
            <person name="Barry K."/>
            <person name="Clum A."/>
            <person name="Na H."/>
            <person name="Ledsgaard L."/>
            <person name="Lin J."/>
            <person name="Lipzen A."/>
            <person name="Kuo A."/>
            <person name="Riley R."/>
            <person name="Mondo S."/>
            <person name="Labutti K."/>
            <person name="Haridas S."/>
            <person name="Pangalinan J."/>
            <person name="Salamov A.A."/>
            <person name="Simmons B.A."/>
            <person name="Magnuson J.K."/>
            <person name="Chen J."/>
            <person name="Drula E."/>
            <person name="Henrissat B."/>
            <person name="Wiebenga A."/>
            <person name="Lubbers R.J."/>
            <person name="Gomes A.C."/>
            <person name="Makela M.R."/>
            <person name="Stajich J."/>
            <person name="Grigoriev I.V."/>
            <person name="Mortensen U.H."/>
            <person name="De Vries R.P."/>
            <person name="Baker S.E."/>
            <person name="Andersen M.R."/>
        </authorList>
    </citation>
    <scope>NUCLEOTIDE SEQUENCE [LARGE SCALE GENOMIC DNA]</scope>
    <source>
        <strain evidence="3 4">CBS 123904</strain>
    </source>
</reference>
<proteinExistence type="predicted"/>
<feature type="compositionally biased region" description="Low complexity" evidence="1">
    <location>
        <begin position="127"/>
        <end position="165"/>
    </location>
</feature>
<protein>
    <recommendedName>
        <fullName evidence="5">GPI anchored protein</fullName>
    </recommendedName>
</protein>
<evidence type="ECO:0000256" key="2">
    <source>
        <dbReference type="SAM" id="SignalP"/>
    </source>
</evidence>
<feature type="signal peptide" evidence="2">
    <location>
        <begin position="1"/>
        <end position="18"/>
    </location>
</feature>
<organism evidence="3 4">
    <name type="scientific">Aspergillus pseudoustus</name>
    <dbReference type="NCBI Taxonomy" id="1810923"/>
    <lineage>
        <taxon>Eukaryota</taxon>
        <taxon>Fungi</taxon>
        <taxon>Dikarya</taxon>
        <taxon>Ascomycota</taxon>
        <taxon>Pezizomycotina</taxon>
        <taxon>Eurotiomycetes</taxon>
        <taxon>Eurotiomycetidae</taxon>
        <taxon>Eurotiales</taxon>
        <taxon>Aspergillaceae</taxon>
        <taxon>Aspergillus</taxon>
        <taxon>Aspergillus subgen. Nidulantes</taxon>
    </lineage>
</organism>
<dbReference type="PANTHER" id="PTHR40640:SF2">
    <property type="entry name" value="GPI ANCHORED PROTEIN-RELATED"/>
    <property type="match status" value="1"/>
</dbReference>
<evidence type="ECO:0000313" key="3">
    <source>
        <dbReference type="EMBL" id="KAL2826936.1"/>
    </source>
</evidence>